<comment type="similarity">
    <text evidence="2">Belongs to the threonine aldolase family.</text>
</comment>
<dbReference type="SUPFAM" id="SSF53383">
    <property type="entry name" value="PLP-dependent transferases"/>
    <property type="match status" value="1"/>
</dbReference>
<reference evidence="7" key="1">
    <citation type="submission" date="2017-01" db="EMBL/GenBank/DDBJ databases">
        <authorList>
            <person name="Wolfgang W.J."/>
            <person name="Cole J."/>
            <person name="Wroblewski D."/>
            <person name="Mcginnis J."/>
            <person name="Musser K.A."/>
        </authorList>
    </citation>
    <scope>NUCLEOTIDE SEQUENCE [LARGE SCALE GENOMIC DNA]</scope>
    <source>
        <strain evidence="7">DSM 19151</strain>
    </source>
</reference>
<comment type="caution">
    <text evidence="6">The sequence shown here is derived from an EMBL/GenBank/DDBJ whole genome shotgun (WGS) entry which is preliminary data.</text>
</comment>
<feature type="domain" description="Aromatic amino acid beta-eliminating lyase/threonine aldolase" evidence="5">
    <location>
        <begin position="19"/>
        <end position="306"/>
    </location>
</feature>
<evidence type="ECO:0000256" key="3">
    <source>
        <dbReference type="ARBA" id="ARBA00011881"/>
    </source>
</evidence>
<accession>A0A1X3DEC7</accession>
<evidence type="ECO:0000256" key="4">
    <source>
        <dbReference type="ARBA" id="ARBA00022898"/>
    </source>
</evidence>
<dbReference type="Proteomes" id="UP000193118">
    <property type="component" value="Unassembled WGS sequence"/>
</dbReference>
<gene>
    <name evidence="6" type="ORF">BWD09_03030</name>
</gene>
<comment type="cofactor">
    <cofactor evidence="1">
        <name>pyridoxal 5'-phosphate</name>
        <dbReference type="ChEBI" id="CHEBI:597326"/>
    </cofactor>
</comment>
<sequence length="357" mass="38411">MFHEGTIMIPLHNPRSHTFASDNYSGAHPEILAALAAANGGHVGAYGNDPYTAHLQTLVKRHFGERVEAFPVFNGTGANVLALQACLPRWGAVVCAETAHINADESTAPQAVGGFKLWTVAAENGKLTPELIAREAYGYGFEHRAQPLAASITQSTELGTVYTPQEIRAIGAFCREHGMALHMDGARLANAAAALGAPLREITTDAGVDILSFGGTKNGLLFGECVVVLNPDRVSDGLKYLRKLNLQLASKMRFISAQFIALLAGDLWRETAQQANEMAKRLSDGLQTIGGVELVYPTEANAVFVKLPQGAADKVREHTYFYDWDAQGTSRFVCSFDTREEDVDALLAAVRQAAEAV</sequence>
<dbReference type="Gene3D" id="3.40.640.10">
    <property type="entry name" value="Type I PLP-dependent aspartate aminotransferase-like (Major domain)"/>
    <property type="match status" value="1"/>
</dbReference>
<organism evidence="6 7">
    <name type="scientific">Neisseria dentiae</name>
    <dbReference type="NCBI Taxonomy" id="194197"/>
    <lineage>
        <taxon>Bacteria</taxon>
        <taxon>Pseudomonadati</taxon>
        <taxon>Pseudomonadota</taxon>
        <taxon>Betaproteobacteria</taxon>
        <taxon>Neisseriales</taxon>
        <taxon>Neisseriaceae</taxon>
        <taxon>Neisseria</taxon>
    </lineage>
</organism>
<protein>
    <submittedName>
        <fullName evidence="6">Threonine aldolase</fullName>
    </submittedName>
</protein>
<evidence type="ECO:0000313" key="7">
    <source>
        <dbReference type="Proteomes" id="UP000193118"/>
    </source>
</evidence>
<comment type="subunit">
    <text evidence="3">Homotetramer.</text>
</comment>
<dbReference type="InterPro" id="IPR015424">
    <property type="entry name" value="PyrdxlP-dep_Trfase"/>
</dbReference>
<evidence type="ECO:0000256" key="1">
    <source>
        <dbReference type="ARBA" id="ARBA00001933"/>
    </source>
</evidence>
<dbReference type="InterPro" id="IPR001597">
    <property type="entry name" value="ArAA_b-elim_lyase/Thr_aldolase"/>
</dbReference>
<dbReference type="InterPro" id="IPR015422">
    <property type="entry name" value="PyrdxlP-dep_Trfase_small"/>
</dbReference>
<dbReference type="Pfam" id="PF01212">
    <property type="entry name" value="Beta_elim_lyase"/>
    <property type="match status" value="1"/>
</dbReference>
<keyword evidence="4" id="KW-0663">Pyridoxal phosphate</keyword>
<dbReference type="STRING" id="194197.BWD09_03030"/>
<dbReference type="PANTHER" id="PTHR48097:SF5">
    <property type="entry name" value="LOW SPECIFICITY L-THREONINE ALDOLASE"/>
    <property type="match status" value="1"/>
</dbReference>
<dbReference type="Gene3D" id="3.90.1150.10">
    <property type="entry name" value="Aspartate Aminotransferase, domain 1"/>
    <property type="match status" value="1"/>
</dbReference>
<dbReference type="InterPro" id="IPR015421">
    <property type="entry name" value="PyrdxlP-dep_Trfase_major"/>
</dbReference>
<dbReference type="CDD" id="cd06502">
    <property type="entry name" value="TA_like"/>
    <property type="match status" value="1"/>
</dbReference>
<dbReference type="AlphaFoldDB" id="A0A1X3DEC7"/>
<name>A0A1X3DEC7_9NEIS</name>
<dbReference type="GO" id="GO:0016829">
    <property type="term" value="F:lyase activity"/>
    <property type="evidence" value="ECO:0007669"/>
    <property type="project" value="InterPro"/>
</dbReference>
<evidence type="ECO:0000256" key="2">
    <source>
        <dbReference type="ARBA" id="ARBA00006966"/>
    </source>
</evidence>
<proteinExistence type="inferred from homology"/>
<dbReference type="PANTHER" id="PTHR48097">
    <property type="entry name" value="L-THREONINE ALDOLASE-RELATED"/>
    <property type="match status" value="1"/>
</dbReference>
<dbReference type="GO" id="GO:0006520">
    <property type="term" value="P:amino acid metabolic process"/>
    <property type="evidence" value="ECO:0007669"/>
    <property type="project" value="InterPro"/>
</dbReference>
<keyword evidence="7" id="KW-1185">Reference proteome</keyword>
<evidence type="ECO:0000313" key="6">
    <source>
        <dbReference type="EMBL" id="OSI18176.1"/>
    </source>
</evidence>
<dbReference type="EMBL" id="MTBO01000004">
    <property type="protein sequence ID" value="OSI18176.1"/>
    <property type="molecule type" value="Genomic_DNA"/>
</dbReference>
<evidence type="ECO:0000259" key="5">
    <source>
        <dbReference type="Pfam" id="PF01212"/>
    </source>
</evidence>